<keyword evidence="12" id="KW-1185">Reference proteome</keyword>
<dbReference type="GO" id="GO:0008318">
    <property type="term" value="F:protein prenyltransferase activity"/>
    <property type="evidence" value="ECO:0007669"/>
    <property type="project" value="InterPro"/>
</dbReference>
<dbReference type="GeneID" id="35796082"/>
<dbReference type="PATRIC" id="fig|741277.3.peg.289"/>
<feature type="domain" description="Prenyltransferase alpha-alpha toroid" evidence="10">
    <location>
        <begin position="7"/>
        <end position="67"/>
    </location>
</feature>
<sequence length="292" mass="33150">MKTQQIKSAIASAVAYIHSKQCANGGFCAYKMEYLEEPNPSDTFFAVAALQTLGLEPPNRHQICDYLHSVLNQVQKNFDISPHGSISQAAFNYLYFPLYTLYRLGVTDSVNEWQQAIAQFKMTLPKATNPNTTDITQQWLLRKIRTKKICKDLPQKQPILEFVFRLQHDSGGFGIPPNLIETYWSLAVLRELDYDLAQLHETRNFIQQLQVQETGFSNTIDSLSTNMDVVYAGIFASMLLNLEIFYLESAMQFVLMCQMAKGGFARAPVALPDIETTYRALKILQLQELAKA</sequence>
<comment type="cofactor">
    <cofactor evidence="1">
        <name>Zn(2+)</name>
        <dbReference type="ChEBI" id="CHEBI:29105"/>
    </cofactor>
</comment>
<evidence type="ECO:0000256" key="8">
    <source>
        <dbReference type="ARBA" id="ARBA00030816"/>
    </source>
</evidence>
<dbReference type="Gene3D" id="1.50.10.20">
    <property type="match status" value="2"/>
</dbReference>
<dbReference type="SUPFAM" id="SSF48239">
    <property type="entry name" value="Terpenoid cyclases/Protein prenyltransferases"/>
    <property type="match status" value="1"/>
</dbReference>
<evidence type="ECO:0000256" key="9">
    <source>
        <dbReference type="ARBA" id="ARBA00032766"/>
    </source>
</evidence>
<keyword evidence="5" id="KW-0479">Metal-binding</keyword>
<evidence type="ECO:0000256" key="1">
    <source>
        <dbReference type="ARBA" id="ARBA00001947"/>
    </source>
</evidence>
<dbReference type="InterPro" id="IPR045089">
    <property type="entry name" value="PGGT1B-like"/>
</dbReference>
<dbReference type="InterPro" id="IPR008930">
    <property type="entry name" value="Terpenoid_cyclase/PrenylTrfase"/>
</dbReference>
<protein>
    <recommendedName>
        <fullName evidence="8">Geranylgeranyl transferase type II subunit beta</fullName>
    </recommendedName>
    <alternativeName>
        <fullName evidence="9">Type II protein geranyl-geranyltransferase subunit beta</fullName>
    </alternativeName>
</protein>
<organism evidence="11 12">
    <name type="scientific">Fischerella thermalis JSC-11</name>
    <dbReference type="NCBI Taxonomy" id="741277"/>
    <lineage>
        <taxon>Bacteria</taxon>
        <taxon>Bacillati</taxon>
        <taxon>Cyanobacteriota</taxon>
        <taxon>Cyanophyceae</taxon>
        <taxon>Nostocales</taxon>
        <taxon>Hapalosiphonaceae</taxon>
        <taxon>Fischerella</taxon>
    </lineage>
</organism>
<name>G6FMZ7_9CYAN</name>
<evidence type="ECO:0000256" key="7">
    <source>
        <dbReference type="ARBA" id="ARBA00022833"/>
    </source>
</evidence>
<evidence type="ECO:0000313" key="12">
    <source>
        <dbReference type="Proteomes" id="UP000004344"/>
    </source>
</evidence>
<accession>G6FMZ7</accession>
<dbReference type="GO" id="GO:0046872">
    <property type="term" value="F:metal ion binding"/>
    <property type="evidence" value="ECO:0007669"/>
    <property type="project" value="UniProtKB-KW"/>
</dbReference>
<dbReference type="RefSeq" id="WP_009453936.1">
    <property type="nucleotide sequence ID" value="NZ_AGIZ01000001.1"/>
</dbReference>
<dbReference type="InterPro" id="IPR001330">
    <property type="entry name" value="Prenyltrans"/>
</dbReference>
<dbReference type="Proteomes" id="UP000004344">
    <property type="component" value="Unassembled WGS sequence"/>
</dbReference>
<dbReference type="PANTHER" id="PTHR11774:SF11">
    <property type="entry name" value="GERANYLGERANYL TRANSFERASE TYPE-2 SUBUNIT BETA"/>
    <property type="match status" value="1"/>
</dbReference>
<proteinExistence type="inferred from homology"/>
<dbReference type="EMBL" id="AGIZ01000001">
    <property type="protein sequence ID" value="EHC19427.1"/>
    <property type="molecule type" value="Genomic_DNA"/>
</dbReference>
<evidence type="ECO:0000256" key="6">
    <source>
        <dbReference type="ARBA" id="ARBA00022737"/>
    </source>
</evidence>
<evidence type="ECO:0000256" key="4">
    <source>
        <dbReference type="ARBA" id="ARBA00022679"/>
    </source>
</evidence>
<feature type="domain" description="Prenyltransferase alpha-alpha toroid" evidence="10">
    <location>
        <begin position="154"/>
        <end position="287"/>
    </location>
</feature>
<dbReference type="AlphaFoldDB" id="G6FMZ7"/>
<keyword evidence="3" id="KW-0637">Prenyltransferase</keyword>
<evidence type="ECO:0000256" key="2">
    <source>
        <dbReference type="ARBA" id="ARBA00010497"/>
    </source>
</evidence>
<evidence type="ECO:0000256" key="3">
    <source>
        <dbReference type="ARBA" id="ARBA00022602"/>
    </source>
</evidence>
<keyword evidence="7" id="KW-0862">Zinc</keyword>
<comment type="caution">
    <text evidence="11">The sequence shown here is derived from an EMBL/GenBank/DDBJ whole genome shotgun (WGS) entry which is preliminary data.</text>
</comment>
<comment type="similarity">
    <text evidence="2">Belongs to the protein prenyltransferase subunit beta family.</text>
</comment>
<gene>
    <name evidence="11" type="ORF">FJSC11DRAFT_0244</name>
</gene>
<reference evidence="11 12" key="1">
    <citation type="submission" date="2011-09" db="EMBL/GenBank/DDBJ databases">
        <title>The draft genome of Fischerella sp. JSC-11.</title>
        <authorList>
            <consortium name="US DOE Joint Genome Institute (JGI-PGF)"/>
            <person name="Lucas S."/>
            <person name="Han J."/>
            <person name="Lapidus A."/>
            <person name="Cheng J.-F."/>
            <person name="Goodwin L."/>
            <person name="Pitluck S."/>
            <person name="Peters L."/>
            <person name="Land M.L."/>
            <person name="Hauser L."/>
            <person name="Sarkisova S."/>
            <person name="Bryant D.A."/>
            <person name="Brown I."/>
            <person name="Woyke T.J."/>
        </authorList>
    </citation>
    <scope>NUCLEOTIDE SEQUENCE [LARGE SCALE GENOMIC DNA]</scope>
    <source>
        <strain evidence="11 12">JSC-11</strain>
    </source>
</reference>
<evidence type="ECO:0000256" key="5">
    <source>
        <dbReference type="ARBA" id="ARBA00022723"/>
    </source>
</evidence>
<keyword evidence="4 11" id="KW-0808">Transferase</keyword>
<keyword evidence="6" id="KW-0677">Repeat</keyword>
<dbReference type="PANTHER" id="PTHR11774">
    <property type="entry name" value="GERANYLGERANYL TRANSFERASE TYPE BETA SUBUNIT"/>
    <property type="match status" value="1"/>
</dbReference>
<dbReference type="Pfam" id="PF00432">
    <property type="entry name" value="Prenyltrans"/>
    <property type="match status" value="2"/>
</dbReference>
<evidence type="ECO:0000259" key="10">
    <source>
        <dbReference type="Pfam" id="PF00432"/>
    </source>
</evidence>
<evidence type="ECO:0000313" key="11">
    <source>
        <dbReference type="EMBL" id="EHC19427.1"/>
    </source>
</evidence>